<comment type="caution">
    <text evidence="3">The sequence shown here is derived from an EMBL/GenBank/DDBJ whole genome shotgun (WGS) entry which is preliminary data.</text>
</comment>
<accession>A0A4R2PCR6</accession>
<dbReference type="RefSeq" id="WP_132708905.1">
    <property type="nucleotide sequence ID" value="NZ_JACIGF010000008.1"/>
</dbReference>
<sequence>MTGAGGLAGRRLAVTGAGGHLGRAIVAGLTAHGATVAGIDRLAADGPEGEGAGTGEAETAGTIVADLSDYDAAGRALGAACDRLGGLDGLVNAAGLIHSQPLINVLAKGDARRHGADDWRRVLDANLTSTFNASVHAADLMTASRTRGVIVSLSSVAAAGNAGQSAYAAAKAGVEALTRTWARELGPLGIRCVAIAPGFIDTASTAAALSEATIRHLKRALPLKRLGSPDAVVEAVLFALTNPYLTGEVIRVDGGFSA</sequence>
<dbReference type="InterPro" id="IPR057326">
    <property type="entry name" value="KR_dom"/>
</dbReference>
<feature type="domain" description="Ketoreductase" evidence="2">
    <location>
        <begin position="10"/>
        <end position="203"/>
    </location>
</feature>
<dbReference type="InParanoid" id="A0A4R2PCR6"/>
<dbReference type="SUPFAM" id="SSF51735">
    <property type="entry name" value="NAD(P)-binding Rossmann-fold domains"/>
    <property type="match status" value="1"/>
</dbReference>
<keyword evidence="4" id="KW-1185">Reference proteome</keyword>
<evidence type="ECO:0000313" key="3">
    <source>
        <dbReference type="EMBL" id="TCP32970.1"/>
    </source>
</evidence>
<evidence type="ECO:0000259" key="2">
    <source>
        <dbReference type="SMART" id="SM00822"/>
    </source>
</evidence>
<dbReference type="GO" id="GO:0016491">
    <property type="term" value="F:oxidoreductase activity"/>
    <property type="evidence" value="ECO:0007669"/>
    <property type="project" value="UniProtKB-KW"/>
</dbReference>
<dbReference type="AlphaFoldDB" id="A0A4R2PCR6"/>
<dbReference type="PANTHER" id="PTHR43658">
    <property type="entry name" value="SHORT-CHAIN DEHYDROGENASE/REDUCTASE"/>
    <property type="match status" value="1"/>
</dbReference>
<dbReference type="PRINTS" id="PR00081">
    <property type="entry name" value="GDHRDH"/>
</dbReference>
<evidence type="ECO:0000256" key="1">
    <source>
        <dbReference type="ARBA" id="ARBA00023002"/>
    </source>
</evidence>
<reference evidence="3 4" key="1">
    <citation type="submission" date="2019-03" db="EMBL/GenBank/DDBJ databases">
        <title>Genomic Encyclopedia of Type Strains, Phase IV (KMG-IV): sequencing the most valuable type-strain genomes for metagenomic binning, comparative biology and taxonomic classification.</title>
        <authorList>
            <person name="Goeker M."/>
        </authorList>
    </citation>
    <scope>NUCLEOTIDE SEQUENCE [LARGE SCALE GENOMIC DNA]</scope>
    <source>
        <strain evidence="3 4">DSM 2132</strain>
    </source>
</reference>
<name>A0A4R2PCR6_RHOSA</name>
<evidence type="ECO:0000313" key="4">
    <source>
        <dbReference type="Proteomes" id="UP000295399"/>
    </source>
</evidence>
<dbReference type="InterPro" id="IPR020904">
    <property type="entry name" value="Sc_DH/Rdtase_CS"/>
</dbReference>
<dbReference type="PRINTS" id="PR00080">
    <property type="entry name" value="SDRFAMILY"/>
</dbReference>
<dbReference type="PANTHER" id="PTHR43658:SF8">
    <property type="entry name" value="17-BETA-HYDROXYSTEROID DEHYDROGENASE 14-RELATED"/>
    <property type="match status" value="1"/>
</dbReference>
<dbReference type="PROSITE" id="PS00061">
    <property type="entry name" value="ADH_SHORT"/>
    <property type="match status" value="1"/>
</dbReference>
<dbReference type="Gene3D" id="3.40.50.720">
    <property type="entry name" value="NAD(P)-binding Rossmann-like Domain"/>
    <property type="match status" value="1"/>
</dbReference>
<dbReference type="EMBL" id="SLXO01000008">
    <property type="protein sequence ID" value="TCP32970.1"/>
    <property type="molecule type" value="Genomic_DNA"/>
</dbReference>
<keyword evidence="1" id="KW-0560">Oxidoreductase</keyword>
<organism evidence="3 4">
    <name type="scientific">Rhodothalassium salexigens DSM 2132</name>
    <dbReference type="NCBI Taxonomy" id="1188247"/>
    <lineage>
        <taxon>Bacteria</taxon>
        <taxon>Pseudomonadati</taxon>
        <taxon>Pseudomonadota</taxon>
        <taxon>Alphaproteobacteria</taxon>
        <taxon>Rhodothalassiales</taxon>
        <taxon>Rhodothalassiaceae</taxon>
        <taxon>Rhodothalassium</taxon>
    </lineage>
</organism>
<dbReference type="InterPro" id="IPR036291">
    <property type="entry name" value="NAD(P)-bd_dom_sf"/>
</dbReference>
<protein>
    <submittedName>
        <fullName evidence="3">3-oxoacyl-[acyl-carrier protein] reductase</fullName>
    </submittedName>
</protein>
<dbReference type="Pfam" id="PF13561">
    <property type="entry name" value="adh_short_C2"/>
    <property type="match status" value="1"/>
</dbReference>
<proteinExistence type="predicted"/>
<gene>
    <name evidence="3" type="ORF">EV659_10869</name>
</gene>
<dbReference type="Proteomes" id="UP000295399">
    <property type="component" value="Unassembled WGS sequence"/>
</dbReference>
<dbReference type="InterPro" id="IPR002347">
    <property type="entry name" value="SDR_fam"/>
</dbReference>
<dbReference type="OrthoDB" id="9806974at2"/>
<dbReference type="SMART" id="SM00822">
    <property type="entry name" value="PKS_KR"/>
    <property type="match status" value="1"/>
</dbReference>